<dbReference type="AlphaFoldDB" id="A0A197JIK9"/>
<dbReference type="EMBL" id="KV442087">
    <property type="protein sequence ID" value="OAQ24818.1"/>
    <property type="molecule type" value="Genomic_DNA"/>
</dbReference>
<organism evidence="1 2">
    <name type="scientific">Linnemannia elongata AG-77</name>
    <dbReference type="NCBI Taxonomy" id="1314771"/>
    <lineage>
        <taxon>Eukaryota</taxon>
        <taxon>Fungi</taxon>
        <taxon>Fungi incertae sedis</taxon>
        <taxon>Mucoromycota</taxon>
        <taxon>Mortierellomycotina</taxon>
        <taxon>Mortierellomycetes</taxon>
        <taxon>Mortierellales</taxon>
        <taxon>Mortierellaceae</taxon>
        <taxon>Linnemannia</taxon>
    </lineage>
</organism>
<proteinExistence type="predicted"/>
<accession>A0A197JIK9</accession>
<keyword evidence="2" id="KW-1185">Reference proteome</keyword>
<gene>
    <name evidence="1" type="ORF">K457DRAFT_802316</name>
</gene>
<dbReference type="Proteomes" id="UP000078512">
    <property type="component" value="Unassembled WGS sequence"/>
</dbReference>
<name>A0A197JIK9_9FUNG</name>
<sequence>MVEKRADELIPRRTADFFFRWQLSSNQLSASFWLFRCVLLLRLDTREYGMMRHCFVDYDFQHLGHNTPDGHNGTIKFTEEKRKRGRGGRGGVRAESKHLFFDSPPKPRITFILTPRAMLFMITTEHYGVVVWIWSRPQGQQGLLYLFISKCTPILCG</sequence>
<reference evidence="1 2" key="1">
    <citation type="submission" date="2016-05" db="EMBL/GenBank/DDBJ databases">
        <title>Genome sequencing reveals origins of a unique bacterial endosymbiosis in the earliest lineages of terrestrial Fungi.</title>
        <authorList>
            <consortium name="DOE Joint Genome Institute"/>
            <person name="Uehling J."/>
            <person name="Gryganskyi A."/>
            <person name="Hameed K."/>
            <person name="Tschaplinski T."/>
            <person name="Misztal P."/>
            <person name="Wu S."/>
            <person name="Desiro A."/>
            <person name="Vande Pol N."/>
            <person name="Du Z.-Y."/>
            <person name="Zienkiewicz A."/>
            <person name="Zienkiewicz K."/>
            <person name="Morin E."/>
            <person name="Tisserant E."/>
            <person name="Splivallo R."/>
            <person name="Hainaut M."/>
            <person name="Henrissat B."/>
            <person name="Ohm R."/>
            <person name="Kuo A."/>
            <person name="Yan J."/>
            <person name="Lipzen A."/>
            <person name="Nolan M."/>
            <person name="Labutti K."/>
            <person name="Barry K."/>
            <person name="Goldstein A."/>
            <person name="Labbe J."/>
            <person name="Schadt C."/>
            <person name="Tuskan G."/>
            <person name="Grigoriev I."/>
            <person name="Martin F."/>
            <person name="Vilgalys R."/>
            <person name="Bonito G."/>
        </authorList>
    </citation>
    <scope>NUCLEOTIDE SEQUENCE [LARGE SCALE GENOMIC DNA]</scope>
    <source>
        <strain evidence="1 2">AG-77</strain>
    </source>
</reference>
<evidence type="ECO:0000313" key="2">
    <source>
        <dbReference type="Proteomes" id="UP000078512"/>
    </source>
</evidence>
<protein>
    <submittedName>
        <fullName evidence="1">Uncharacterized protein</fullName>
    </submittedName>
</protein>
<evidence type="ECO:0000313" key="1">
    <source>
        <dbReference type="EMBL" id="OAQ24818.1"/>
    </source>
</evidence>